<evidence type="ECO:0008006" key="3">
    <source>
        <dbReference type="Google" id="ProtNLM"/>
    </source>
</evidence>
<dbReference type="RefSeq" id="XP_038808946.1">
    <property type="nucleotide sequence ID" value="XM_038954804.1"/>
</dbReference>
<name>A0ABQ7IIB2_9HELO</name>
<dbReference type="GeneID" id="62233955"/>
<proteinExistence type="predicted"/>
<sequence>MCTTTHWYWKACDHTIATEFLILCKEVSKDCAGENSDKIEKKGRCPDCRKDSAVQVTTMDKPDLSLEGGWEMISEATMKEIRQIKFQHEALRNLAHYVEG</sequence>
<evidence type="ECO:0000313" key="1">
    <source>
        <dbReference type="EMBL" id="KAF7925093.1"/>
    </source>
</evidence>
<dbReference type="EMBL" id="RCSX01000016">
    <property type="protein sequence ID" value="KAF7925093.1"/>
    <property type="molecule type" value="Genomic_DNA"/>
</dbReference>
<keyword evidence="2" id="KW-1185">Reference proteome</keyword>
<comment type="caution">
    <text evidence="1">The sequence shown here is derived from an EMBL/GenBank/DDBJ whole genome shotgun (WGS) entry which is preliminary data.</text>
</comment>
<accession>A0ABQ7IIB2</accession>
<evidence type="ECO:0000313" key="2">
    <source>
        <dbReference type="Proteomes" id="UP000783213"/>
    </source>
</evidence>
<organism evidence="1 2">
    <name type="scientific">Botrytis deweyae</name>
    <dbReference type="NCBI Taxonomy" id="2478750"/>
    <lineage>
        <taxon>Eukaryota</taxon>
        <taxon>Fungi</taxon>
        <taxon>Dikarya</taxon>
        <taxon>Ascomycota</taxon>
        <taxon>Pezizomycotina</taxon>
        <taxon>Leotiomycetes</taxon>
        <taxon>Helotiales</taxon>
        <taxon>Sclerotiniaceae</taxon>
        <taxon>Botrytis</taxon>
    </lineage>
</organism>
<protein>
    <recommendedName>
        <fullName evidence="3">Anaphase-promoting complex subunit 11 RING-H2 finger domain-containing protein</fullName>
    </recommendedName>
</protein>
<reference evidence="1 2" key="1">
    <citation type="journal article" date="2020" name="Genome Biol. Evol.">
        <title>Comparative genomics of Sclerotiniaceae.</title>
        <authorList>
            <person name="Valero Jimenez C.A."/>
            <person name="Steentjes M."/>
            <person name="Scholten O.E."/>
            <person name="Van Kan J.A.L."/>
        </authorList>
    </citation>
    <scope>NUCLEOTIDE SEQUENCE [LARGE SCALE GENOMIC DNA]</scope>
    <source>
        <strain evidence="1 2">B1</strain>
    </source>
</reference>
<gene>
    <name evidence="1" type="ORF">EAE98_007181</name>
</gene>
<dbReference type="Proteomes" id="UP000783213">
    <property type="component" value="Unassembled WGS sequence"/>
</dbReference>